<evidence type="ECO:0000313" key="2">
    <source>
        <dbReference type="EMBL" id="GAA3165688.1"/>
    </source>
</evidence>
<feature type="transmembrane region" description="Helical" evidence="1">
    <location>
        <begin position="29"/>
        <end position="48"/>
    </location>
</feature>
<sequence>MGLRAAVIFGAAVIAGAGAISLVRADGKSWPAALLAGGAAFSGALPLANSIIV</sequence>
<keyword evidence="1" id="KW-0812">Transmembrane</keyword>
<keyword evidence="1" id="KW-0472">Membrane</keyword>
<protein>
    <recommendedName>
        <fullName evidence="4">ZIP family metal transporter</fullName>
    </recommendedName>
</protein>
<accession>A0ABP6P354</accession>
<keyword evidence="3" id="KW-1185">Reference proteome</keyword>
<organism evidence="2 3">
    <name type="scientific">Planomonospora alba</name>
    <dbReference type="NCBI Taxonomy" id="161354"/>
    <lineage>
        <taxon>Bacteria</taxon>
        <taxon>Bacillati</taxon>
        <taxon>Actinomycetota</taxon>
        <taxon>Actinomycetes</taxon>
        <taxon>Streptosporangiales</taxon>
        <taxon>Streptosporangiaceae</taxon>
        <taxon>Planomonospora</taxon>
    </lineage>
</organism>
<evidence type="ECO:0000256" key="1">
    <source>
        <dbReference type="SAM" id="Phobius"/>
    </source>
</evidence>
<name>A0ABP6P354_9ACTN</name>
<evidence type="ECO:0008006" key="4">
    <source>
        <dbReference type="Google" id="ProtNLM"/>
    </source>
</evidence>
<proteinExistence type="predicted"/>
<reference evidence="3" key="1">
    <citation type="journal article" date="2019" name="Int. J. Syst. Evol. Microbiol.">
        <title>The Global Catalogue of Microorganisms (GCM) 10K type strain sequencing project: providing services to taxonomists for standard genome sequencing and annotation.</title>
        <authorList>
            <consortium name="The Broad Institute Genomics Platform"/>
            <consortium name="The Broad Institute Genome Sequencing Center for Infectious Disease"/>
            <person name="Wu L."/>
            <person name="Ma J."/>
        </authorList>
    </citation>
    <scope>NUCLEOTIDE SEQUENCE [LARGE SCALE GENOMIC DNA]</scope>
    <source>
        <strain evidence="3">JCM 9373</strain>
    </source>
</reference>
<comment type="caution">
    <text evidence="2">The sequence shown here is derived from an EMBL/GenBank/DDBJ whole genome shotgun (WGS) entry which is preliminary data.</text>
</comment>
<evidence type="ECO:0000313" key="3">
    <source>
        <dbReference type="Proteomes" id="UP001500320"/>
    </source>
</evidence>
<dbReference type="Proteomes" id="UP001500320">
    <property type="component" value="Unassembled WGS sequence"/>
</dbReference>
<keyword evidence="1" id="KW-1133">Transmembrane helix</keyword>
<dbReference type="EMBL" id="BAAAUT010000092">
    <property type="protein sequence ID" value="GAA3165688.1"/>
    <property type="molecule type" value="Genomic_DNA"/>
</dbReference>
<gene>
    <name evidence="2" type="ORF">GCM10010466_65580</name>
</gene>